<evidence type="ECO:0000313" key="1">
    <source>
        <dbReference type="EMBL" id="GGH25875.1"/>
    </source>
</evidence>
<name>A0ABQ1YII2_9BACL</name>
<reference evidence="2" key="1">
    <citation type="journal article" date="2019" name="Int. J. Syst. Evol. Microbiol.">
        <title>The Global Catalogue of Microorganisms (GCM) 10K type strain sequencing project: providing services to taxonomists for standard genome sequencing and annotation.</title>
        <authorList>
            <consortium name="The Broad Institute Genomics Platform"/>
            <consortium name="The Broad Institute Genome Sequencing Center for Infectious Disease"/>
            <person name="Wu L."/>
            <person name="Ma J."/>
        </authorList>
    </citation>
    <scope>NUCLEOTIDE SEQUENCE [LARGE SCALE GENOMIC DNA]</scope>
    <source>
        <strain evidence="2">CGMCC 1.12769</strain>
    </source>
</reference>
<comment type="caution">
    <text evidence="1">The sequence shown here is derived from an EMBL/GenBank/DDBJ whole genome shotgun (WGS) entry which is preliminary data.</text>
</comment>
<protein>
    <submittedName>
        <fullName evidence="1">Uncharacterized protein</fullName>
    </submittedName>
</protein>
<accession>A0ABQ1YII2</accession>
<sequence length="142" mass="16720">MNLDFRLVIFEGIIEIDRVPIYECEEGCFYEVFPAIKEDLKELLASLKQQGKTGRVIFTEMNELAHFIFEIYRTWDEGEASSFEALLEQKSNEHINLLLDLYGCAKSMNDTEWMNETSNRLAQMSNIVKDRQFSEVNQRFPY</sequence>
<dbReference type="EMBL" id="BMFT01000001">
    <property type="protein sequence ID" value="GGH25875.1"/>
    <property type="molecule type" value="Genomic_DNA"/>
</dbReference>
<gene>
    <name evidence="1" type="ORF">GCM10008013_26430</name>
</gene>
<evidence type="ECO:0000313" key="2">
    <source>
        <dbReference type="Proteomes" id="UP000659344"/>
    </source>
</evidence>
<dbReference type="Proteomes" id="UP000659344">
    <property type="component" value="Unassembled WGS sequence"/>
</dbReference>
<organism evidence="1 2">
    <name type="scientific">Paenibacillus segetis</name>
    <dbReference type="NCBI Taxonomy" id="1325360"/>
    <lineage>
        <taxon>Bacteria</taxon>
        <taxon>Bacillati</taxon>
        <taxon>Bacillota</taxon>
        <taxon>Bacilli</taxon>
        <taxon>Bacillales</taxon>
        <taxon>Paenibacillaceae</taxon>
        <taxon>Paenibacillus</taxon>
    </lineage>
</organism>
<proteinExistence type="predicted"/>
<keyword evidence="2" id="KW-1185">Reference proteome</keyword>